<dbReference type="AlphaFoldDB" id="A0AAV6NLD8"/>
<name>A0AAV6NLD8_9ROSI</name>
<accession>A0AAV6NLD8</accession>
<keyword evidence="2" id="KW-1185">Reference proteome</keyword>
<organism evidence="1 2">
    <name type="scientific">Cucurbita argyrosperma subsp. sororia</name>
    <dbReference type="NCBI Taxonomy" id="37648"/>
    <lineage>
        <taxon>Eukaryota</taxon>
        <taxon>Viridiplantae</taxon>
        <taxon>Streptophyta</taxon>
        <taxon>Embryophyta</taxon>
        <taxon>Tracheophyta</taxon>
        <taxon>Spermatophyta</taxon>
        <taxon>Magnoliopsida</taxon>
        <taxon>eudicotyledons</taxon>
        <taxon>Gunneridae</taxon>
        <taxon>Pentapetalae</taxon>
        <taxon>rosids</taxon>
        <taxon>fabids</taxon>
        <taxon>Cucurbitales</taxon>
        <taxon>Cucurbitaceae</taxon>
        <taxon>Cucurbiteae</taxon>
        <taxon>Cucurbita</taxon>
    </lineage>
</organism>
<dbReference type="EMBL" id="JAGKQH010000004">
    <property type="protein sequence ID" value="KAG6600383.1"/>
    <property type="molecule type" value="Genomic_DNA"/>
</dbReference>
<protein>
    <submittedName>
        <fullName evidence="1">Uncharacterized protein</fullName>
    </submittedName>
</protein>
<dbReference type="Proteomes" id="UP000685013">
    <property type="component" value="Chromosome 4"/>
</dbReference>
<evidence type="ECO:0000313" key="2">
    <source>
        <dbReference type="Proteomes" id="UP000685013"/>
    </source>
</evidence>
<gene>
    <name evidence="1" type="ORF">SDJN03_05616</name>
</gene>
<reference evidence="1 2" key="1">
    <citation type="journal article" date="2021" name="Hortic Res">
        <title>The domestication of Cucurbita argyrosperma as revealed by the genome of its wild relative.</title>
        <authorList>
            <person name="Barrera-Redondo J."/>
            <person name="Sanchez-de la Vega G."/>
            <person name="Aguirre-Liguori J.A."/>
            <person name="Castellanos-Morales G."/>
            <person name="Gutierrez-Guerrero Y.T."/>
            <person name="Aguirre-Dugua X."/>
            <person name="Aguirre-Planter E."/>
            <person name="Tenaillon M.I."/>
            <person name="Lira-Saade R."/>
            <person name="Eguiarte L.E."/>
        </authorList>
    </citation>
    <scope>NUCLEOTIDE SEQUENCE [LARGE SCALE GENOMIC DNA]</scope>
    <source>
        <strain evidence="1">JBR-2021</strain>
    </source>
</reference>
<proteinExistence type="predicted"/>
<evidence type="ECO:0000313" key="1">
    <source>
        <dbReference type="EMBL" id="KAG6600383.1"/>
    </source>
</evidence>
<feature type="non-terminal residue" evidence="1">
    <location>
        <position position="1"/>
    </location>
</feature>
<sequence length="129" mass="14507">MSSGSVSSSLKKSVSNDSLYNDHEVNVHRSPSRSGLSTNSALVCSFQCCTGCLDILYDLTKNILLNEFGSNRNNWTVEDLQIYCLLGCNLLEELYLLTSLPRSWIELHLHTPYSIRSKAKMRPPPPKDE</sequence>
<comment type="caution">
    <text evidence="1">The sequence shown here is derived from an EMBL/GenBank/DDBJ whole genome shotgun (WGS) entry which is preliminary data.</text>
</comment>